<evidence type="ECO:0000313" key="2">
    <source>
        <dbReference type="Proteomes" id="UP000256345"/>
    </source>
</evidence>
<sequence length="265" mass="28486">MKEPLNRKSVKPAGAAVMKRAVAVLGVLAAMSAGAYVLPGGSILRRMVAAREELPSTTLKADGSLHFYGPVVTEAGGALGLPTDRPELEADGTVSLRLPGRCRFEAKAREGNTVAAVSSGGRKRVEGTEIPALSEAVQQLCAVLGVRAESAVEGREVVETHLRSLGIEPRTTSLARFGGDVVYVLGQQGEGKPQFWVYKDGFRPARLKYKDAKGTAWDVRFLDYTSPVTGEMLPRSIEVWRGADRVMRFTVLTGDTRAKLADTLF</sequence>
<gene>
    <name evidence="1" type="ORF">ATI61_11453</name>
</gene>
<dbReference type="EMBL" id="QUMU01000014">
    <property type="protein sequence ID" value="REG24445.1"/>
    <property type="molecule type" value="Genomic_DNA"/>
</dbReference>
<name>A0ABX9JQD0_9BACT</name>
<dbReference type="RefSeq" id="WP_245682463.1">
    <property type="nucleotide sequence ID" value="NZ_CP011509.1"/>
</dbReference>
<protein>
    <submittedName>
        <fullName evidence="1">Uncharacterized protein</fullName>
    </submittedName>
</protein>
<evidence type="ECO:0000313" key="1">
    <source>
        <dbReference type="EMBL" id="REG24445.1"/>
    </source>
</evidence>
<organism evidence="1 2">
    <name type="scientific">Archangium gephyra</name>
    <dbReference type="NCBI Taxonomy" id="48"/>
    <lineage>
        <taxon>Bacteria</taxon>
        <taxon>Pseudomonadati</taxon>
        <taxon>Myxococcota</taxon>
        <taxon>Myxococcia</taxon>
        <taxon>Myxococcales</taxon>
        <taxon>Cystobacterineae</taxon>
        <taxon>Archangiaceae</taxon>
        <taxon>Archangium</taxon>
    </lineage>
</organism>
<keyword evidence="2" id="KW-1185">Reference proteome</keyword>
<dbReference type="Proteomes" id="UP000256345">
    <property type="component" value="Unassembled WGS sequence"/>
</dbReference>
<proteinExistence type="predicted"/>
<reference evidence="1 2" key="1">
    <citation type="submission" date="2018-08" db="EMBL/GenBank/DDBJ databases">
        <title>Genomic Encyclopedia of Archaeal and Bacterial Type Strains, Phase II (KMG-II): from individual species to whole genera.</title>
        <authorList>
            <person name="Goeker M."/>
        </authorList>
    </citation>
    <scope>NUCLEOTIDE SEQUENCE [LARGE SCALE GENOMIC DNA]</scope>
    <source>
        <strain evidence="1 2">DSM 2261</strain>
    </source>
</reference>
<accession>A0ABX9JQD0</accession>
<comment type="caution">
    <text evidence="1">The sequence shown here is derived from an EMBL/GenBank/DDBJ whole genome shotgun (WGS) entry which is preliminary data.</text>
</comment>